<sequence length="55" mass="6303">MAEIQTFFFNNPLALLLVGVIAGFLAGCWYGHTRTLKLFLERFDESIRKGEIQVK</sequence>
<dbReference type="EMBL" id="MW366843">
    <property type="protein sequence ID" value="QQO90189.1"/>
    <property type="molecule type" value="Genomic_DNA"/>
</dbReference>
<organism evidence="2 3">
    <name type="scientific">Erwinia phage pEa_SNUABM_5</name>
    <dbReference type="NCBI Taxonomy" id="2797313"/>
    <lineage>
        <taxon>Viruses</taxon>
        <taxon>Duplodnaviria</taxon>
        <taxon>Heunggongvirae</taxon>
        <taxon>Uroviricota</taxon>
        <taxon>Caudoviricetes</taxon>
        <taxon>Rivsvirus</taxon>
        <taxon>Rivsvirus SNUABM5</taxon>
    </lineage>
</organism>
<proteinExistence type="predicted"/>
<keyword evidence="1" id="KW-0472">Membrane</keyword>
<accession>A0A7T8EPB2</accession>
<evidence type="ECO:0000313" key="3">
    <source>
        <dbReference type="Proteomes" id="UP000596123"/>
    </source>
</evidence>
<keyword evidence="1" id="KW-0812">Transmembrane</keyword>
<evidence type="ECO:0000256" key="1">
    <source>
        <dbReference type="SAM" id="Phobius"/>
    </source>
</evidence>
<keyword evidence="3" id="KW-1185">Reference proteome</keyword>
<dbReference type="Proteomes" id="UP000596123">
    <property type="component" value="Segment"/>
</dbReference>
<protein>
    <submittedName>
        <fullName evidence="2">Uncharacterized protein</fullName>
    </submittedName>
</protein>
<gene>
    <name evidence="2" type="ORF">pEaSNUABM5_00047</name>
</gene>
<reference evidence="2 3" key="1">
    <citation type="submission" date="2020-12" db="EMBL/GenBank/DDBJ databases">
        <title>Complete genome sequence of Erwinia phage pEa_SNUABM_5.</title>
        <authorList>
            <person name="Kim S.G."/>
            <person name="Lee S.B."/>
            <person name="Kwon J."/>
            <person name="Park S.C."/>
        </authorList>
    </citation>
    <scope>NUCLEOTIDE SEQUENCE [LARGE SCALE GENOMIC DNA]</scope>
</reference>
<keyword evidence="1" id="KW-1133">Transmembrane helix</keyword>
<feature type="transmembrane region" description="Helical" evidence="1">
    <location>
        <begin position="12"/>
        <end position="32"/>
    </location>
</feature>
<evidence type="ECO:0000313" key="2">
    <source>
        <dbReference type="EMBL" id="QQO90189.1"/>
    </source>
</evidence>
<name>A0A7T8EPB2_9CAUD</name>